<dbReference type="Pfam" id="PF12831">
    <property type="entry name" value="FAD_oxidored"/>
    <property type="match status" value="1"/>
</dbReference>
<dbReference type="GO" id="GO:0009435">
    <property type="term" value="P:NAD+ biosynthetic process"/>
    <property type="evidence" value="ECO:0007669"/>
    <property type="project" value="InterPro"/>
</dbReference>
<proteinExistence type="predicted"/>
<accession>A0A4V3BYU9</accession>
<dbReference type="PANTHER" id="PTHR42716:SF1">
    <property type="entry name" value="SLL0471 PROTEIN"/>
    <property type="match status" value="1"/>
</dbReference>
<evidence type="ECO:0000256" key="1">
    <source>
        <dbReference type="SAM" id="SignalP"/>
    </source>
</evidence>
<dbReference type="InterPro" id="IPR006311">
    <property type="entry name" value="TAT_signal"/>
</dbReference>
<evidence type="ECO:0000313" key="3">
    <source>
        <dbReference type="Proteomes" id="UP000294848"/>
    </source>
</evidence>
<evidence type="ECO:0000313" key="2">
    <source>
        <dbReference type="EMBL" id="TDO04069.1"/>
    </source>
</evidence>
<dbReference type="InterPro" id="IPR036188">
    <property type="entry name" value="FAD/NAD-bd_sf"/>
</dbReference>
<dbReference type="InterPro" id="IPR005288">
    <property type="entry name" value="NadB"/>
</dbReference>
<protein>
    <submittedName>
        <fullName evidence="2">Secreted protein</fullName>
    </submittedName>
</protein>
<reference evidence="2 3" key="1">
    <citation type="submission" date="2019-03" db="EMBL/GenBank/DDBJ databases">
        <title>Freshwater and sediment microbial communities from various areas in North America, analyzing microbe dynamics in response to fracking.</title>
        <authorList>
            <person name="Lamendella R."/>
        </authorList>
    </citation>
    <scope>NUCLEOTIDE SEQUENCE [LARGE SCALE GENOMIC DNA]</scope>
    <source>
        <strain evidence="2 3">114D</strain>
    </source>
</reference>
<dbReference type="InterPro" id="IPR019546">
    <property type="entry name" value="TAT_signal_bac_arc"/>
</dbReference>
<dbReference type="NCBIfam" id="TIGR01409">
    <property type="entry name" value="TAT_signal_seq"/>
    <property type="match status" value="1"/>
</dbReference>
<dbReference type="GO" id="GO:0008734">
    <property type="term" value="F:L-aspartate oxidase activity"/>
    <property type="evidence" value="ECO:0007669"/>
    <property type="project" value="InterPro"/>
</dbReference>
<dbReference type="Gene3D" id="3.50.50.60">
    <property type="entry name" value="FAD/NAD(P)-binding domain"/>
    <property type="match status" value="1"/>
</dbReference>
<dbReference type="PANTHER" id="PTHR42716">
    <property type="entry name" value="L-ASPARTATE OXIDASE"/>
    <property type="match status" value="1"/>
</dbReference>
<dbReference type="RefSeq" id="WP_133464413.1">
    <property type="nucleotide sequence ID" value="NZ_SNWI01000002.1"/>
</dbReference>
<gene>
    <name evidence="2" type="ORF">DET52_102409</name>
</gene>
<name>A0A4V3BYU9_9BACT</name>
<keyword evidence="1" id="KW-0732">Signal</keyword>
<dbReference type="AlphaFoldDB" id="A0A4V3BYU9"/>
<dbReference type="PROSITE" id="PS51318">
    <property type="entry name" value="TAT"/>
    <property type="match status" value="1"/>
</dbReference>
<comment type="caution">
    <text evidence="2">The sequence shown here is derived from an EMBL/GenBank/DDBJ whole genome shotgun (WGS) entry which is preliminary data.</text>
</comment>
<dbReference type="SUPFAM" id="SSF51905">
    <property type="entry name" value="FAD/NAD(P)-binding domain"/>
    <property type="match status" value="1"/>
</dbReference>
<feature type="signal peptide" evidence="1">
    <location>
        <begin position="1"/>
        <end position="24"/>
    </location>
</feature>
<dbReference type="EMBL" id="SNWI01000002">
    <property type="protein sequence ID" value="TDO04069.1"/>
    <property type="molecule type" value="Genomic_DNA"/>
</dbReference>
<sequence>MKRRNFIGMLGATGGLLASAPLVASPAVIPANAARQKKRKADREMKADLIIAGGGIGGCACALGALRNGLSVVMTEETDWIGGQITQQGVPLDEHRWIETHGATQLYREFRSALRQYYKRNYPLTDDAAARENLNPGDGAVSRLCVEPKVALAVLNAMFAPYISSGQLTLLLEHKATRADVDGNRVRGLEVENRQNGKLLVLTAPYFVDATEMGDLLPLTGTEYVTGTESKKETGELHAPEVGDPENEQAFTLCFALDYRPGENHVIDKPENYDFWRSYVPNLTPAWPGRLLDLTYSTPSTLKPKTLGFHPEGGRTGNVMNLWNYRKIINRHNFKPGFYAGDMTVVNWPQNDYLLGRLVDVSEKAFQKHVEGARQLNLSLVYWLQTEVERPDGGAGWSGIRLRKDVMGTEDGMAKYPYIREGRRIKSLFTVLEEHVGVENRTLVKGKEAAATCESFYDSVGVGSYYLDLHPSTKGDNYIDLPSLPFEVPLGALIPQRMENLLPASKNIGTTHITNGCYRLHPVEWNIGEVVGMLVQFASKKHVTPRDVRENKDLLADFHRFVHSQGVETKWPQ</sequence>
<organism evidence="2 3">
    <name type="scientific">Sunxiuqinia elliptica</name>
    <dbReference type="NCBI Taxonomy" id="655355"/>
    <lineage>
        <taxon>Bacteria</taxon>
        <taxon>Pseudomonadati</taxon>
        <taxon>Bacteroidota</taxon>
        <taxon>Bacteroidia</taxon>
        <taxon>Marinilabiliales</taxon>
        <taxon>Prolixibacteraceae</taxon>
        <taxon>Sunxiuqinia</taxon>
    </lineage>
</organism>
<dbReference type="Proteomes" id="UP000294848">
    <property type="component" value="Unassembled WGS sequence"/>
</dbReference>
<feature type="chain" id="PRO_5020242918" evidence="1">
    <location>
        <begin position="25"/>
        <end position="573"/>
    </location>
</feature>
<dbReference type="OrthoDB" id="615715at2"/>